<keyword evidence="4" id="KW-1185">Reference proteome</keyword>
<gene>
    <name evidence="3" type="ORF">GCM10007890_44230</name>
</gene>
<sequence>MPAKVDAAILAALVVAFGAAAAGAVSGPGPNDHRVLTYRPVQRIRRDRVRRGSPGARMVQMGAEGKGLSARTGRPQV</sequence>
<dbReference type="AlphaFoldDB" id="A0AA37TQK1"/>
<feature type="region of interest" description="Disordered" evidence="1">
    <location>
        <begin position="50"/>
        <end position="77"/>
    </location>
</feature>
<comment type="caution">
    <text evidence="3">The sequence shown here is derived from an EMBL/GenBank/DDBJ whole genome shotgun (WGS) entry which is preliminary data.</text>
</comment>
<name>A0AA37TQK1_9HYPH</name>
<organism evidence="3 4">
    <name type="scientific">Methylobacterium tardum</name>
    <dbReference type="NCBI Taxonomy" id="374432"/>
    <lineage>
        <taxon>Bacteria</taxon>
        <taxon>Pseudomonadati</taxon>
        <taxon>Pseudomonadota</taxon>
        <taxon>Alphaproteobacteria</taxon>
        <taxon>Hyphomicrobiales</taxon>
        <taxon>Methylobacteriaceae</taxon>
        <taxon>Methylobacterium</taxon>
    </lineage>
</organism>
<evidence type="ECO:0000256" key="2">
    <source>
        <dbReference type="SAM" id="SignalP"/>
    </source>
</evidence>
<accession>A0AA37TQK1</accession>
<evidence type="ECO:0000256" key="1">
    <source>
        <dbReference type="SAM" id="MobiDB-lite"/>
    </source>
</evidence>
<feature type="chain" id="PRO_5041300681" evidence="2">
    <location>
        <begin position="22"/>
        <end position="77"/>
    </location>
</feature>
<dbReference type="Proteomes" id="UP001157440">
    <property type="component" value="Unassembled WGS sequence"/>
</dbReference>
<feature type="signal peptide" evidence="2">
    <location>
        <begin position="1"/>
        <end position="21"/>
    </location>
</feature>
<proteinExistence type="predicted"/>
<dbReference type="EMBL" id="BSPL01000023">
    <property type="protein sequence ID" value="GLS72408.1"/>
    <property type="molecule type" value="Genomic_DNA"/>
</dbReference>
<evidence type="ECO:0000313" key="4">
    <source>
        <dbReference type="Proteomes" id="UP001157440"/>
    </source>
</evidence>
<keyword evidence="2" id="KW-0732">Signal</keyword>
<protein>
    <submittedName>
        <fullName evidence="3">Uncharacterized protein</fullName>
    </submittedName>
</protein>
<evidence type="ECO:0000313" key="3">
    <source>
        <dbReference type="EMBL" id="GLS72408.1"/>
    </source>
</evidence>
<reference evidence="4" key="1">
    <citation type="journal article" date="2019" name="Int. J. Syst. Evol. Microbiol.">
        <title>The Global Catalogue of Microorganisms (GCM) 10K type strain sequencing project: providing services to taxonomists for standard genome sequencing and annotation.</title>
        <authorList>
            <consortium name="The Broad Institute Genomics Platform"/>
            <consortium name="The Broad Institute Genome Sequencing Center for Infectious Disease"/>
            <person name="Wu L."/>
            <person name="Ma J."/>
        </authorList>
    </citation>
    <scope>NUCLEOTIDE SEQUENCE [LARGE SCALE GENOMIC DNA]</scope>
    <source>
        <strain evidence="4">NBRC 103632</strain>
    </source>
</reference>